<gene>
    <name evidence="1" type="ORF">QYF61_000026</name>
</gene>
<protein>
    <submittedName>
        <fullName evidence="1">Uncharacterized protein</fullName>
    </submittedName>
</protein>
<accession>A0AAN7SF14</accession>
<keyword evidence="2" id="KW-1185">Reference proteome</keyword>
<reference evidence="1 2" key="1">
    <citation type="journal article" date="2023" name="J. Hered.">
        <title>Chromosome-level genome of the wood stork (Mycteria americana) provides insight into avian chromosome evolution.</title>
        <authorList>
            <person name="Flamio R. Jr."/>
            <person name="Ramstad K.M."/>
        </authorList>
    </citation>
    <scope>NUCLEOTIDE SEQUENCE [LARGE SCALE GENOMIC DNA]</scope>
    <source>
        <strain evidence="1">JAX WOST 10</strain>
    </source>
</reference>
<proteinExistence type="predicted"/>
<dbReference type="AlphaFoldDB" id="A0AAN7SF14"/>
<feature type="non-terminal residue" evidence="1">
    <location>
        <position position="253"/>
    </location>
</feature>
<comment type="caution">
    <text evidence="1">The sequence shown here is derived from an EMBL/GenBank/DDBJ whole genome shotgun (WGS) entry which is preliminary data.</text>
</comment>
<evidence type="ECO:0000313" key="1">
    <source>
        <dbReference type="EMBL" id="KAK4825513.1"/>
    </source>
</evidence>
<evidence type="ECO:0000313" key="2">
    <source>
        <dbReference type="Proteomes" id="UP001333110"/>
    </source>
</evidence>
<dbReference type="EMBL" id="JAUNZN010000002">
    <property type="protein sequence ID" value="KAK4825513.1"/>
    <property type="molecule type" value="Genomic_DNA"/>
</dbReference>
<organism evidence="1 2">
    <name type="scientific">Mycteria americana</name>
    <name type="common">Wood stork</name>
    <dbReference type="NCBI Taxonomy" id="33587"/>
    <lineage>
        <taxon>Eukaryota</taxon>
        <taxon>Metazoa</taxon>
        <taxon>Chordata</taxon>
        <taxon>Craniata</taxon>
        <taxon>Vertebrata</taxon>
        <taxon>Euteleostomi</taxon>
        <taxon>Archelosauria</taxon>
        <taxon>Archosauria</taxon>
        <taxon>Dinosauria</taxon>
        <taxon>Saurischia</taxon>
        <taxon>Theropoda</taxon>
        <taxon>Coelurosauria</taxon>
        <taxon>Aves</taxon>
        <taxon>Neognathae</taxon>
        <taxon>Neoaves</taxon>
        <taxon>Aequornithes</taxon>
        <taxon>Ciconiiformes</taxon>
        <taxon>Ciconiidae</taxon>
        <taxon>Mycteria</taxon>
    </lineage>
</organism>
<dbReference type="Proteomes" id="UP001333110">
    <property type="component" value="Unassembled WGS sequence"/>
</dbReference>
<name>A0AAN7SF14_MYCAM</name>
<sequence length="253" mass="28157">MNSLALVTNRSSIASPLVGLSITWVKKLSSMHSKSLLGCLQLAMLLFQQMLGDGDSTTSTPWNHHHRWNQPVPMLDNTFSEDIFPNIQPKPPLAQLEAISSHAITCCLGEETNTHLATTSFQVVLEHDKVFPEAPFLQAKQPQFPQPILIRFIRLIKAPSNLALNTSREGVSTTFLGNLFQCRTTLTVKNFFLISNLNLPSFSLKLLPLILSLRSLTKILEGCYRVSLEPSLLQAKQSQLSQPVLLGEVFQPQ</sequence>